<proteinExistence type="predicted"/>
<keyword evidence="3" id="KW-1185">Reference proteome</keyword>
<dbReference type="RefSeq" id="WP_073616331.1">
    <property type="nucleotide sequence ID" value="NZ_FRFE01000040.1"/>
</dbReference>
<dbReference type="STRING" id="1121416.SAMN02745220_04725"/>
<dbReference type="Proteomes" id="UP000184603">
    <property type="component" value="Unassembled WGS sequence"/>
</dbReference>
<dbReference type="EMBL" id="FRFE01000040">
    <property type="protein sequence ID" value="SHO52753.1"/>
    <property type="molecule type" value="Genomic_DNA"/>
</dbReference>
<sequence>MTEKTLQDILFKELKKLAPECDPPRVAPNENIRDALDIDSYSFLQLLVAINEQTGIDIPEADYAKVSTIGGMLSYLYARLS</sequence>
<dbReference type="Pfam" id="PF00550">
    <property type="entry name" value="PP-binding"/>
    <property type="match status" value="1"/>
</dbReference>
<organism evidence="2 3">
    <name type="scientific">Desulfopila aestuarii DSM 18488</name>
    <dbReference type="NCBI Taxonomy" id="1121416"/>
    <lineage>
        <taxon>Bacteria</taxon>
        <taxon>Pseudomonadati</taxon>
        <taxon>Thermodesulfobacteriota</taxon>
        <taxon>Desulfobulbia</taxon>
        <taxon>Desulfobulbales</taxon>
        <taxon>Desulfocapsaceae</taxon>
        <taxon>Desulfopila</taxon>
    </lineage>
</organism>
<dbReference type="SUPFAM" id="SSF47336">
    <property type="entry name" value="ACP-like"/>
    <property type="match status" value="1"/>
</dbReference>
<dbReference type="OrthoDB" id="9810922at2"/>
<dbReference type="InterPro" id="IPR036736">
    <property type="entry name" value="ACP-like_sf"/>
</dbReference>
<protein>
    <submittedName>
        <fullName evidence="2">Acyl carrier protein</fullName>
    </submittedName>
</protein>
<reference evidence="2 3" key="1">
    <citation type="submission" date="2016-12" db="EMBL/GenBank/DDBJ databases">
        <authorList>
            <person name="Song W.-J."/>
            <person name="Kurnit D.M."/>
        </authorList>
    </citation>
    <scope>NUCLEOTIDE SEQUENCE [LARGE SCALE GENOMIC DNA]</scope>
    <source>
        <strain evidence="2 3">DSM 18488</strain>
    </source>
</reference>
<dbReference type="PROSITE" id="PS50075">
    <property type="entry name" value="CARRIER"/>
    <property type="match status" value="1"/>
</dbReference>
<name>A0A1M7YJG1_9BACT</name>
<dbReference type="AlphaFoldDB" id="A0A1M7YJG1"/>
<evidence type="ECO:0000313" key="2">
    <source>
        <dbReference type="EMBL" id="SHO52753.1"/>
    </source>
</evidence>
<evidence type="ECO:0000313" key="3">
    <source>
        <dbReference type="Proteomes" id="UP000184603"/>
    </source>
</evidence>
<dbReference type="InterPro" id="IPR009081">
    <property type="entry name" value="PP-bd_ACP"/>
</dbReference>
<feature type="domain" description="Carrier" evidence="1">
    <location>
        <begin position="1"/>
        <end position="80"/>
    </location>
</feature>
<evidence type="ECO:0000259" key="1">
    <source>
        <dbReference type="PROSITE" id="PS50075"/>
    </source>
</evidence>
<accession>A0A1M7YJG1</accession>
<gene>
    <name evidence="2" type="ORF">SAMN02745220_04725</name>
</gene>
<dbReference type="Gene3D" id="1.10.1200.10">
    <property type="entry name" value="ACP-like"/>
    <property type="match status" value="1"/>
</dbReference>